<evidence type="ECO:0000256" key="2">
    <source>
        <dbReference type="ARBA" id="ARBA00004188"/>
    </source>
</evidence>
<dbReference type="EMBL" id="VZSH01000231">
    <property type="protein sequence ID" value="NWY05188.1"/>
    <property type="molecule type" value="Genomic_DNA"/>
</dbReference>
<dbReference type="GO" id="GO:0005769">
    <property type="term" value="C:early endosome"/>
    <property type="evidence" value="ECO:0007669"/>
    <property type="project" value="UniProtKB-SubCell"/>
</dbReference>
<keyword evidence="25" id="KW-0206">Cytoskeleton</keyword>
<dbReference type="SUPFAM" id="SSF55753">
    <property type="entry name" value="Actin depolymerizing proteins"/>
    <property type="match status" value="1"/>
</dbReference>
<accession>A0A7K7BAE8</accession>
<evidence type="ECO:0000256" key="1">
    <source>
        <dbReference type="ARBA" id="ARBA00004145"/>
    </source>
</evidence>
<dbReference type="SMART" id="SM00326">
    <property type="entry name" value="SH3"/>
    <property type="match status" value="1"/>
</dbReference>
<evidence type="ECO:0000259" key="31">
    <source>
        <dbReference type="PROSITE" id="PS50002"/>
    </source>
</evidence>
<dbReference type="SMART" id="SM00102">
    <property type="entry name" value="ADF"/>
    <property type="match status" value="1"/>
</dbReference>
<sequence length="400" mass="44469">MVEELNSGKVMYAFCRVTDPNSGLPKYVLVNWTGEGVNDVRKGACANHVSTVANFLKGAHVTINARAEEDVEPELIMEKVAKASGANYNFHKESSRFQDSGPQAPVGSVYQKTNAMSELKRVNKDNFWAKAEKDEENRRLEEKRRAEEERQRLERERRERELQEAAGREQRYQARSSEIEAQNESVEKAQVGRGEAAATRRELGRACSHRSAPSGRSSRQEAASLIAQRSVNPRDIFRQRERSMPADTAAAAAASQPGRKRHRGRLGWLLGTVPVAAAGAWCEAAPFPAGRNAGPPPAEEAAVYEEPPEHGAIYEEPPQDHTDDANYGYGAEYQQTPDLAGKGLCARALYDYQAADDTEISFDPENIITNIEMIDEGWWRGYGPDGHFGMFPANYVELIE</sequence>
<evidence type="ECO:0000256" key="4">
    <source>
        <dbReference type="ARBA" id="ARBA00004255"/>
    </source>
</evidence>
<dbReference type="InterPro" id="IPR002108">
    <property type="entry name" value="ADF-H"/>
</dbReference>
<dbReference type="GO" id="GO:0002102">
    <property type="term" value="C:podosome"/>
    <property type="evidence" value="ECO:0007669"/>
    <property type="project" value="UniProtKB-SubCell"/>
</dbReference>
<keyword evidence="23" id="KW-0472">Membrane</keyword>
<feature type="compositionally biased region" description="Polar residues" evidence="30">
    <location>
        <begin position="173"/>
        <end position="184"/>
    </location>
</feature>
<dbReference type="GO" id="GO:0030427">
    <property type="term" value="C:site of polarized growth"/>
    <property type="evidence" value="ECO:0007669"/>
    <property type="project" value="TreeGrafter"/>
</dbReference>
<dbReference type="GO" id="GO:0030864">
    <property type="term" value="C:cortical actin cytoskeleton"/>
    <property type="evidence" value="ECO:0007669"/>
    <property type="project" value="TreeGrafter"/>
</dbReference>
<evidence type="ECO:0000256" key="3">
    <source>
        <dbReference type="ARBA" id="ARBA00004245"/>
    </source>
</evidence>
<feature type="compositionally biased region" description="Basic and acidic residues" evidence="30">
    <location>
        <begin position="235"/>
        <end position="244"/>
    </location>
</feature>
<keyword evidence="17" id="KW-0963">Cytoplasm</keyword>
<dbReference type="GO" id="GO:0061003">
    <property type="term" value="P:positive regulation of dendritic spine morphogenesis"/>
    <property type="evidence" value="ECO:0007669"/>
    <property type="project" value="TreeGrafter"/>
</dbReference>
<keyword evidence="21" id="KW-0333">Golgi apparatus</keyword>
<evidence type="ECO:0000256" key="11">
    <source>
        <dbReference type="ARBA" id="ARBA00004514"/>
    </source>
</evidence>
<name>A0A7K7BAE8_9AVES</name>
<feature type="compositionally biased region" description="Polar residues" evidence="30">
    <location>
        <begin position="214"/>
        <end position="231"/>
    </location>
</feature>
<comment type="caution">
    <text evidence="33">The sequence shown here is derived from an EMBL/GenBank/DDBJ whole genome shotgun (WGS) entry which is preliminary data.</text>
</comment>
<dbReference type="GO" id="GO:0048812">
    <property type="term" value="P:neuron projection morphogenesis"/>
    <property type="evidence" value="ECO:0007669"/>
    <property type="project" value="TreeGrafter"/>
</dbReference>
<dbReference type="InterPro" id="IPR029006">
    <property type="entry name" value="ADF-H/Gelsolin-like_dom_sf"/>
</dbReference>
<protein>
    <submittedName>
        <fullName evidence="33">DBNL protein</fullName>
    </submittedName>
</protein>
<dbReference type="Pfam" id="PF14604">
    <property type="entry name" value="SH3_9"/>
    <property type="match status" value="1"/>
</dbReference>
<dbReference type="SUPFAM" id="SSF50044">
    <property type="entry name" value="SH3-domain"/>
    <property type="match status" value="1"/>
</dbReference>
<evidence type="ECO:0000313" key="33">
    <source>
        <dbReference type="EMBL" id="NWY05188.1"/>
    </source>
</evidence>
<keyword evidence="27" id="KW-0968">Cytoplasmic vesicle</keyword>
<dbReference type="InterPro" id="IPR035717">
    <property type="entry name" value="Drebrin-like_SH3"/>
</dbReference>
<dbReference type="GO" id="GO:0045773">
    <property type="term" value="P:positive regulation of axon extension"/>
    <property type="evidence" value="ECO:0007669"/>
    <property type="project" value="TreeGrafter"/>
</dbReference>
<evidence type="ECO:0000313" key="34">
    <source>
        <dbReference type="Proteomes" id="UP000531938"/>
    </source>
</evidence>
<dbReference type="GO" id="GO:0014069">
    <property type="term" value="C:postsynaptic density"/>
    <property type="evidence" value="ECO:0007669"/>
    <property type="project" value="UniProtKB-SubCell"/>
</dbReference>
<evidence type="ECO:0000256" key="20">
    <source>
        <dbReference type="ARBA" id="ARBA00023018"/>
    </source>
</evidence>
<evidence type="ECO:0000256" key="17">
    <source>
        <dbReference type="ARBA" id="ARBA00022490"/>
    </source>
</evidence>
<feature type="domain" description="SH3" evidence="31">
    <location>
        <begin position="341"/>
        <end position="400"/>
    </location>
</feature>
<evidence type="ECO:0000256" key="24">
    <source>
        <dbReference type="ARBA" id="ARBA00023203"/>
    </source>
</evidence>
<dbReference type="GO" id="GO:0000139">
    <property type="term" value="C:Golgi membrane"/>
    <property type="evidence" value="ECO:0007669"/>
    <property type="project" value="UniProtKB-SubCell"/>
</dbReference>
<evidence type="ECO:0000256" key="18">
    <source>
        <dbReference type="ARBA" id="ARBA00022753"/>
    </source>
</evidence>
<dbReference type="GO" id="GO:0001726">
    <property type="term" value="C:ruffle"/>
    <property type="evidence" value="ECO:0007669"/>
    <property type="project" value="UniProtKB-SubCell"/>
</dbReference>
<gene>
    <name evidence="33" type="primary">Dbnl</name>
    <name evidence="33" type="ORF">NOTORN_R03960</name>
</gene>
<evidence type="ECO:0000256" key="21">
    <source>
        <dbReference type="ARBA" id="ARBA00023034"/>
    </source>
</evidence>
<keyword evidence="16" id="KW-1003">Cell membrane</keyword>
<feature type="non-terminal residue" evidence="33">
    <location>
        <position position="400"/>
    </location>
</feature>
<dbReference type="Gene3D" id="3.40.20.10">
    <property type="entry name" value="Severin"/>
    <property type="match status" value="1"/>
</dbReference>
<dbReference type="AlphaFoldDB" id="A0A7K7BAE8"/>
<dbReference type="CDD" id="cd11960">
    <property type="entry name" value="SH3_Abp1_eu"/>
    <property type="match status" value="1"/>
</dbReference>
<dbReference type="GO" id="GO:0005829">
    <property type="term" value="C:cytosol"/>
    <property type="evidence" value="ECO:0007669"/>
    <property type="project" value="UniProtKB-SubCell"/>
</dbReference>
<evidence type="ECO:0000256" key="28">
    <source>
        <dbReference type="ARBA" id="ARBA00034105"/>
    </source>
</evidence>
<dbReference type="PRINTS" id="PR00452">
    <property type="entry name" value="SH3DOMAIN"/>
</dbReference>
<dbReference type="PANTHER" id="PTHR10829:SF12">
    <property type="entry name" value="DREBRIN-LIKE PROTEIN"/>
    <property type="match status" value="1"/>
</dbReference>
<dbReference type="GO" id="GO:0043204">
    <property type="term" value="C:perikaryon"/>
    <property type="evidence" value="ECO:0007669"/>
    <property type="project" value="UniProtKB-SubCell"/>
</dbReference>
<evidence type="ECO:0000256" key="8">
    <source>
        <dbReference type="ARBA" id="ARBA00004466"/>
    </source>
</evidence>
<evidence type="ECO:0000256" key="22">
    <source>
        <dbReference type="ARBA" id="ARBA00023054"/>
    </source>
</evidence>
<dbReference type="Pfam" id="PF00241">
    <property type="entry name" value="Cofilin_ADF"/>
    <property type="match status" value="1"/>
</dbReference>
<evidence type="ECO:0000256" key="15">
    <source>
        <dbReference type="ARBA" id="ARBA00022448"/>
    </source>
</evidence>
<dbReference type="GO" id="GO:0098974">
    <property type="term" value="P:postsynaptic actin cytoskeleton organization"/>
    <property type="evidence" value="ECO:0007669"/>
    <property type="project" value="TreeGrafter"/>
</dbReference>
<evidence type="ECO:0000256" key="27">
    <source>
        <dbReference type="ARBA" id="ARBA00023329"/>
    </source>
</evidence>
<keyword evidence="20" id="KW-0770">Synapse</keyword>
<evidence type="ECO:0000256" key="16">
    <source>
        <dbReference type="ARBA" id="ARBA00022475"/>
    </source>
</evidence>
<feature type="region of interest" description="Disordered" evidence="30">
    <location>
        <begin position="134"/>
        <end position="261"/>
    </location>
</feature>
<dbReference type="PANTHER" id="PTHR10829">
    <property type="entry name" value="CORTACTIN AND DREBRIN"/>
    <property type="match status" value="1"/>
</dbReference>
<feature type="compositionally biased region" description="Basic and acidic residues" evidence="30">
    <location>
        <begin position="311"/>
        <end position="324"/>
    </location>
</feature>
<dbReference type="GO" id="GO:0051015">
    <property type="term" value="F:actin filament binding"/>
    <property type="evidence" value="ECO:0007669"/>
    <property type="project" value="TreeGrafter"/>
</dbReference>
<evidence type="ECO:0000256" key="14">
    <source>
        <dbReference type="ARBA" id="ARBA00022443"/>
    </source>
</evidence>
<feature type="domain" description="ADF-H" evidence="32">
    <location>
        <begin position="1"/>
        <end position="81"/>
    </location>
</feature>
<dbReference type="GO" id="GO:0030425">
    <property type="term" value="C:dendrite"/>
    <property type="evidence" value="ECO:0007669"/>
    <property type="project" value="UniProtKB-SubCell"/>
</dbReference>
<keyword evidence="34" id="KW-1185">Reference proteome</keyword>
<keyword evidence="18" id="KW-0967">Endosome</keyword>
<evidence type="ECO:0000256" key="29">
    <source>
        <dbReference type="PROSITE-ProRule" id="PRU00192"/>
    </source>
</evidence>
<keyword evidence="14 29" id="KW-0728">SH3 domain</keyword>
<evidence type="ECO:0000256" key="9">
    <source>
        <dbReference type="ARBA" id="ARBA00004484"/>
    </source>
</evidence>
<keyword evidence="15" id="KW-0813">Transport</keyword>
<feature type="region of interest" description="Disordered" evidence="30">
    <location>
        <begin position="311"/>
        <end position="331"/>
    </location>
</feature>
<dbReference type="PROSITE" id="PS50002">
    <property type="entry name" value="SH3"/>
    <property type="match status" value="1"/>
</dbReference>
<keyword evidence="26" id="KW-0966">Cell projection</keyword>
<evidence type="ECO:0000259" key="32">
    <source>
        <dbReference type="PROSITE" id="PS51263"/>
    </source>
</evidence>
<dbReference type="GO" id="GO:0030027">
    <property type="term" value="C:lamellipodium"/>
    <property type="evidence" value="ECO:0007669"/>
    <property type="project" value="UniProtKB-SubCell"/>
</dbReference>
<dbReference type="Proteomes" id="UP000531938">
    <property type="component" value="Unassembled WGS sequence"/>
</dbReference>
<keyword evidence="19" id="KW-0965">Cell junction</keyword>
<proteinExistence type="inferred from homology"/>
<evidence type="ECO:0000256" key="12">
    <source>
        <dbReference type="ARBA" id="ARBA00004544"/>
    </source>
</evidence>
<evidence type="ECO:0000256" key="23">
    <source>
        <dbReference type="ARBA" id="ARBA00023136"/>
    </source>
</evidence>
<dbReference type="FunFam" id="2.30.30.40:FF:000046">
    <property type="entry name" value="Drebrin-like protein isoform B"/>
    <property type="match status" value="1"/>
</dbReference>
<organism evidence="33 34">
    <name type="scientific">Nothoprocta ornata</name>
    <dbReference type="NCBI Taxonomy" id="83376"/>
    <lineage>
        <taxon>Eukaryota</taxon>
        <taxon>Metazoa</taxon>
        <taxon>Chordata</taxon>
        <taxon>Craniata</taxon>
        <taxon>Vertebrata</taxon>
        <taxon>Euteleostomi</taxon>
        <taxon>Archelosauria</taxon>
        <taxon>Archosauria</taxon>
        <taxon>Dinosauria</taxon>
        <taxon>Saurischia</taxon>
        <taxon>Theropoda</taxon>
        <taxon>Coelurosauria</taxon>
        <taxon>Aves</taxon>
        <taxon>Palaeognathae</taxon>
        <taxon>Tinamiformes</taxon>
        <taxon>Tinamidae</taxon>
        <taxon>Nothoprocta</taxon>
    </lineage>
</organism>
<dbReference type="PROSITE" id="PS51263">
    <property type="entry name" value="ADF_H"/>
    <property type="match status" value="1"/>
</dbReference>
<keyword evidence="22" id="KW-0175">Coiled coil</keyword>
<feature type="non-terminal residue" evidence="33">
    <location>
        <position position="1"/>
    </location>
</feature>
<evidence type="ECO:0000256" key="25">
    <source>
        <dbReference type="ARBA" id="ARBA00023212"/>
    </source>
</evidence>
<evidence type="ECO:0000256" key="19">
    <source>
        <dbReference type="ARBA" id="ARBA00022949"/>
    </source>
</evidence>
<dbReference type="GO" id="GO:0045211">
    <property type="term" value="C:postsynaptic membrane"/>
    <property type="evidence" value="ECO:0007669"/>
    <property type="project" value="TreeGrafter"/>
</dbReference>
<evidence type="ECO:0000256" key="26">
    <source>
        <dbReference type="ARBA" id="ARBA00023273"/>
    </source>
</evidence>
<evidence type="ECO:0000256" key="5">
    <source>
        <dbReference type="ARBA" id="ARBA00004279"/>
    </source>
</evidence>
<comment type="subcellular location">
    <subcellularLocation>
        <location evidence="7">Cell membrane</location>
        <topology evidence="7">Peripheral membrane protein</topology>
        <orientation evidence="7">Cytoplasmic side</orientation>
    </subcellularLocation>
    <subcellularLocation>
        <location evidence="5">Cell projection</location>
        <location evidence="5">Dendrite</location>
    </subcellularLocation>
    <subcellularLocation>
        <location evidence="10">Cell projection</location>
        <location evidence="10">Lamellipodium</location>
    </subcellularLocation>
    <subcellularLocation>
        <location evidence="2">Cell projection</location>
        <location evidence="2">Podosome</location>
    </subcellularLocation>
    <subcellularLocation>
        <location evidence="8">Cell projection</location>
        <location evidence="8">Ruffle</location>
    </subcellularLocation>
    <subcellularLocation>
        <location evidence="12">Cytoplasm</location>
        <location evidence="12">Cell cortex</location>
    </subcellularLocation>
    <subcellularLocation>
        <location evidence="3">Cytoplasm</location>
        <location evidence="3">Cytoskeleton</location>
    </subcellularLocation>
    <subcellularLocation>
        <location evidence="11">Cytoplasm</location>
        <location evidence="11">Cytosol</location>
    </subcellularLocation>
    <subcellularLocation>
        <location evidence="1">Cytoplasmic vesicle</location>
        <location evidence="1">Clathrin-coated vesicle membrane</location>
        <topology evidence="1">Peripheral membrane protein</topology>
        <orientation evidence="1">Cytoplasmic side</orientation>
    </subcellularLocation>
    <subcellularLocation>
        <location evidence="6">Early endosome</location>
    </subcellularLocation>
    <subcellularLocation>
        <location evidence="4">Golgi apparatus membrane</location>
        <topology evidence="4">Peripheral membrane protein</topology>
        <orientation evidence="4">Cytoplasmic side</orientation>
    </subcellularLocation>
    <subcellularLocation>
        <location evidence="9">Perikaryon</location>
    </subcellularLocation>
    <subcellularLocation>
        <location evidence="28">Postsynaptic density</location>
    </subcellularLocation>
</comment>
<dbReference type="GO" id="GO:0030833">
    <property type="term" value="P:regulation of actin filament polymerization"/>
    <property type="evidence" value="ECO:0007669"/>
    <property type="project" value="TreeGrafter"/>
</dbReference>
<evidence type="ECO:0000256" key="10">
    <source>
        <dbReference type="ARBA" id="ARBA00004510"/>
    </source>
</evidence>
<evidence type="ECO:0000256" key="30">
    <source>
        <dbReference type="SAM" id="MobiDB-lite"/>
    </source>
</evidence>
<evidence type="ECO:0000256" key="6">
    <source>
        <dbReference type="ARBA" id="ARBA00004412"/>
    </source>
</evidence>
<dbReference type="GO" id="GO:0030665">
    <property type="term" value="C:clathrin-coated vesicle membrane"/>
    <property type="evidence" value="ECO:0007669"/>
    <property type="project" value="UniProtKB-SubCell"/>
</dbReference>
<dbReference type="InterPro" id="IPR001452">
    <property type="entry name" value="SH3_domain"/>
</dbReference>
<feature type="compositionally biased region" description="Basic and acidic residues" evidence="30">
    <location>
        <begin position="134"/>
        <end position="172"/>
    </location>
</feature>
<reference evidence="33 34" key="1">
    <citation type="submission" date="2019-09" db="EMBL/GenBank/DDBJ databases">
        <title>Bird 10,000 Genomes (B10K) Project - Family phase.</title>
        <authorList>
            <person name="Zhang G."/>
        </authorList>
    </citation>
    <scope>NUCLEOTIDE SEQUENCE [LARGE SCALE GENOMIC DNA]</scope>
    <source>
        <strain evidence="33">B10K-MSB-03</strain>
    </source>
</reference>
<dbReference type="CDD" id="cd11281">
    <property type="entry name" value="ADF_drebrin_like"/>
    <property type="match status" value="1"/>
</dbReference>
<dbReference type="GO" id="GO:0005884">
    <property type="term" value="C:actin filament"/>
    <property type="evidence" value="ECO:0007669"/>
    <property type="project" value="TreeGrafter"/>
</dbReference>
<evidence type="ECO:0000256" key="7">
    <source>
        <dbReference type="ARBA" id="ARBA00004413"/>
    </source>
</evidence>
<comment type="similarity">
    <text evidence="13">Belongs to the ABP1 family.</text>
</comment>
<evidence type="ECO:0000256" key="13">
    <source>
        <dbReference type="ARBA" id="ARBA00011039"/>
    </source>
</evidence>
<keyword evidence="24" id="KW-0009">Actin-binding</keyword>
<dbReference type="Gene3D" id="2.30.30.40">
    <property type="entry name" value="SH3 Domains"/>
    <property type="match status" value="1"/>
</dbReference>
<dbReference type="InterPro" id="IPR036028">
    <property type="entry name" value="SH3-like_dom_sf"/>
</dbReference>